<dbReference type="SUPFAM" id="SSF49464">
    <property type="entry name" value="Carboxypeptidase regulatory domain-like"/>
    <property type="match status" value="1"/>
</dbReference>
<dbReference type="EMBL" id="CP000473">
    <property type="protein sequence ID" value="ABJ84992.1"/>
    <property type="molecule type" value="Genomic_DNA"/>
</dbReference>
<dbReference type="Pfam" id="PF13620">
    <property type="entry name" value="CarboxypepD_reg"/>
    <property type="match status" value="1"/>
</dbReference>
<dbReference type="KEGG" id="sus:Acid_4027"/>
<dbReference type="OrthoDB" id="127138at2"/>
<dbReference type="AlphaFoldDB" id="Q01ZC3"/>
<protein>
    <recommendedName>
        <fullName evidence="2">TonB-dependent transporter Oar-like beta-barrel domain-containing protein</fullName>
    </recommendedName>
</protein>
<dbReference type="STRING" id="234267.Acid_4027"/>
<dbReference type="Gene3D" id="2.60.40.1120">
    <property type="entry name" value="Carboxypeptidase-like, regulatory domain"/>
    <property type="match status" value="1"/>
</dbReference>
<dbReference type="InParanoid" id="Q01ZC3"/>
<dbReference type="eggNOG" id="COG4771">
    <property type="taxonomic scope" value="Bacteria"/>
</dbReference>
<accession>Q01ZC3</accession>
<name>Q01ZC3_SOLUE</name>
<feature type="domain" description="TonB-dependent transporter Oar-like beta-barrel" evidence="2">
    <location>
        <begin position="244"/>
        <end position="1270"/>
    </location>
</feature>
<sequence precursor="true">MKHFHHVVLSTLVLMTLGAFAHAQVRIVGNISGTVKDPGGALVPGARVALKDEGTGIVKAAVSDDQGAFLFPDLSHGQFEVTVSATGFQTAVVSHIIVETSRTTDVTVTLKVGAQEQSVTVEASAEVLETTSNLVSSVVTATAISELPLIGRSTLGLARLVPGEVQNIQSGVGQGDTRFNNVPGGAVNVTLDGINNASNGFKSGGTVFYTTVPARLGAIEEVSVETSGLGADSGAESGVNIKFVTKRGTSQYHGSAYYQPRSELFNANTWLRNAQGLGFRNRSRIHEFGGNFGGKLIPVGKLKDKLFFFINYEYLYQPQQPTQTKTVLLPDAQKGIYTYRLANGQTANVNLLTIAAQNGFTTSLDPAVAQTLGRQNQALANGYATPINGNYNQQTLNWAENNNLYQYYPTTRLDYYLKPGLQITGTWNLYHSWQPGVRAFPLADTPKQNPFRIGGYFTYSAGVNWTVSPHAFNEFRYGVQHSGDSNTVASNGGLYNTYNNQPLRFANNNIAAAVPIALPALTADQQNTTGRHYITTIYDTATVTRGEHNITFGGNYRRTDWKDVAEVFPYPIYTLGVPANDPVSAIFNTTSLPGVNTADLAAAANLYALLTGRLSGVRKNGIVDPNTKQYGGDLNYTWTRSNMGGIFIQDRWRVRPNLTVNYGFRLEFQGDMYNVNGIVAIPDQAAINGPSNTLFTPGSLSNNTDPLLKIGQHAFGSDLQNPGGNIGFAWNPRPADGVLHKILGDGKTVIRGSYALIYYDEGSQMFAATVGNNPGGKTQTSTFTPGQGGVPFNLTLQNVLANGLPAYTNISPASFQTTLHATDLTFVNTYQAMKPTLRAPYTINWNFGIQRELAKNTVLQVNYVGNTSHHGWRQSNLNEINIFENGFLNEFIHAQNNLKVNAANGVAGDFSNRGFAGDVPLPIMETAFGARGAVAALAPAQGFANPAYVTFLQNGAAGGMANSLGTNSAVVCRMFGSNFTPCGRIGNFNAPGPYPINFWMFNPYSNGTLQFTEDSAWNNYNGLQTSLRRRAANGLSLQVNYTFSKGLSNTRVDNANQNVDWTTRRNLSLDRGPSPFDIRHVLQVFGTYDLPLGKGRPLAINSRLLDALVGGWAISPILTVQSGASFALTGGFQTVNTANGPVGGGVYLAPGVTLSDVQNALVNSQAANTNRNSIDTSWIAPDGRASTSKFITPSTPGVFGNAIYVYGKNYFGLDAAINKEVKFRERMRLALQVGATNVLNHPEWGIGNLNIQSTTFGQVPSPVNGSRTMQFRGVLSF</sequence>
<dbReference type="SUPFAM" id="SSF56935">
    <property type="entry name" value="Porins"/>
    <property type="match status" value="1"/>
</dbReference>
<evidence type="ECO:0000259" key="2">
    <source>
        <dbReference type="Pfam" id="PF25183"/>
    </source>
</evidence>
<evidence type="ECO:0000313" key="3">
    <source>
        <dbReference type="EMBL" id="ABJ84992.1"/>
    </source>
</evidence>
<reference evidence="3" key="1">
    <citation type="submission" date="2006-10" db="EMBL/GenBank/DDBJ databases">
        <title>Complete sequence of Solibacter usitatus Ellin6076.</title>
        <authorList>
            <consortium name="US DOE Joint Genome Institute"/>
            <person name="Copeland A."/>
            <person name="Lucas S."/>
            <person name="Lapidus A."/>
            <person name="Barry K."/>
            <person name="Detter J.C."/>
            <person name="Glavina del Rio T."/>
            <person name="Hammon N."/>
            <person name="Israni S."/>
            <person name="Dalin E."/>
            <person name="Tice H."/>
            <person name="Pitluck S."/>
            <person name="Thompson L.S."/>
            <person name="Brettin T."/>
            <person name="Bruce D."/>
            <person name="Han C."/>
            <person name="Tapia R."/>
            <person name="Gilna P."/>
            <person name="Schmutz J."/>
            <person name="Larimer F."/>
            <person name="Land M."/>
            <person name="Hauser L."/>
            <person name="Kyrpides N."/>
            <person name="Mikhailova N."/>
            <person name="Janssen P.H."/>
            <person name="Kuske C.R."/>
            <person name="Richardson P."/>
        </authorList>
    </citation>
    <scope>NUCLEOTIDE SEQUENCE</scope>
    <source>
        <strain evidence="3">Ellin6076</strain>
    </source>
</reference>
<feature type="signal peptide" evidence="1">
    <location>
        <begin position="1"/>
        <end position="21"/>
    </location>
</feature>
<dbReference type="Pfam" id="PF25183">
    <property type="entry name" value="OMP_b-brl_4"/>
    <property type="match status" value="1"/>
</dbReference>
<feature type="chain" id="PRO_5004162767" description="TonB-dependent transporter Oar-like beta-barrel domain-containing protein" evidence="1">
    <location>
        <begin position="22"/>
        <end position="1277"/>
    </location>
</feature>
<organism evidence="3">
    <name type="scientific">Solibacter usitatus (strain Ellin6076)</name>
    <dbReference type="NCBI Taxonomy" id="234267"/>
    <lineage>
        <taxon>Bacteria</taxon>
        <taxon>Pseudomonadati</taxon>
        <taxon>Acidobacteriota</taxon>
        <taxon>Terriglobia</taxon>
        <taxon>Bryobacterales</taxon>
        <taxon>Solibacteraceae</taxon>
        <taxon>Candidatus Solibacter</taxon>
    </lineage>
</organism>
<proteinExistence type="predicted"/>
<evidence type="ECO:0000256" key="1">
    <source>
        <dbReference type="SAM" id="SignalP"/>
    </source>
</evidence>
<dbReference type="HOGENOM" id="CLU_006298_0_0_0"/>
<dbReference type="InterPro" id="IPR057601">
    <property type="entry name" value="Oar-like_b-barrel"/>
</dbReference>
<keyword evidence="1" id="KW-0732">Signal</keyword>
<dbReference type="InterPro" id="IPR008969">
    <property type="entry name" value="CarboxyPept-like_regulatory"/>
</dbReference>
<gene>
    <name evidence="3" type="ordered locus">Acid_4027</name>
</gene>